<sequence length="186" mass="21040">MAGHGLRISRLRMLIDHPRTGDAERAAAQRMLDRIQRKSAQARRNNPSADRTYGARYDRVGRHAGLEQVCEMIRADIALARTFAMYDRSDVLDARAVDAHSAIRDAPVQVTYSVETPMHGRIVITIDGVPRDWGWVTRDGVEIVSPELQTLAEQLADLMNDYNHDGTDTNRRFFGNVRVLDATLIW</sequence>
<keyword evidence="2" id="KW-1185">Reference proteome</keyword>
<dbReference type="Proteomes" id="UP000887023">
    <property type="component" value="Chromosome"/>
</dbReference>
<proteinExistence type="predicted"/>
<evidence type="ECO:0000313" key="1">
    <source>
        <dbReference type="EMBL" id="QXQ15812.1"/>
    </source>
</evidence>
<gene>
    <name evidence="1" type="ORF">KV203_09410</name>
</gene>
<protein>
    <submittedName>
        <fullName evidence="1">Uncharacterized protein</fullName>
    </submittedName>
</protein>
<accession>A0ABX8SFV3</accession>
<evidence type="ECO:0000313" key="2">
    <source>
        <dbReference type="Proteomes" id="UP000887023"/>
    </source>
</evidence>
<organism evidence="1 2">
    <name type="scientific">Skermania pinensis</name>
    <dbReference type="NCBI Taxonomy" id="39122"/>
    <lineage>
        <taxon>Bacteria</taxon>
        <taxon>Bacillati</taxon>
        <taxon>Actinomycetota</taxon>
        <taxon>Actinomycetes</taxon>
        <taxon>Mycobacteriales</taxon>
        <taxon>Gordoniaceae</taxon>
        <taxon>Skermania</taxon>
    </lineage>
</organism>
<name>A0ABX8SFV3_9ACTN</name>
<dbReference type="EMBL" id="CP079105">
    <property type="protein sequence ID" value="QXQ15812.1"/>
    <property type="molecule type" value="Genomic_DNA"/>
</dbReference>
<reference evidence="1" key="1">
    <citation type="submission" date="2021-07" db="EMBL/GenBank/DDBJ databases">
        <title>Candidatus Kaistella beijingensis sp. nov. isolated from a municipal wastewater treatment plant is involved in sludge foaming.</title>
        <authorList>
            <person name="Song Y."/>
            <person name="Liu S.-J."/>
        </authorList>
    </citation>
    <scope>NUCLEOTIDE SEQUENCE</scope>
    <source>
        <strain evidence="1">DSM 43998</strain>
    </source>
</reference>